<feature type="region of interest" description="Disordered" evidence="1">
    <location>
        <begin position="306"/>
        <end position="547"/>
    </location>
</feature>
<evidence type="ECO:0000313" key="2">
    <source>
        <dbReference type="EMBL" id="CAB0030436.1"/>
    </source>
</evidence>
<sequence length="843" mass="92801">MDDEPRSKPPRRLCISPETRQALESADKLLANAERLLSQMDFKDVPLDISDDGSNCENVNDEELYIRNVVASTFQKGYYEPGPSAILDKDDFKVKHEKMAGAKRSSSMKETSKSTRMARARSNSPARGFEPCLVCHSDQGKANKPPEEKTEEKERSGKPALNVQKAPAISISGECFSVQAANIIDIEPREPSQPRSYNNVATYEINHESKKTDVVPIPVPEQEKEKSTPTVAASETNREQFEQDDDDIQVSTIVEEFDDVIDLNVSLGEPGVLAEVDNLLDQQRTLIRHVCKASEKLDQFLMMNGSSLDTDSSPQIDKKSRVSLQKKTANDKQSEARRAPRVEIDLALDKSEETTSSRAKVSRESSRNAKSIASVESLPSKSRQSSGCQDESERAISRNETYDLAKPSEPRSNTTTTFGSEAKIVDSHARTNSGFVANLKVPVALKDNNSTAKKSVAREERKPTRSDPLESNRNEERVNKEKKNDADCDVTDDEDNISSSSSIGTENRDSPVGSREAQAHGQESPSSSTSFSEHEDDRSTDKASENANDSLRLMHVSHFEHRSETADEESAEKSQLEELSTESKIENSLQEARENLKRVMKAMDDELPTSDAPSRKQSADFGNGLRVASRIGASSLPSDAGPLSRQNRSMVEILEETSRLKSNERQRLSLLKNLESCSIQAGADRCAVKGLFTSTLIGDAGLVNNCSKLKITDTSSDLYSEGEVCLSSATTSSLSLGEVRRKIQLTKSKSATSSSNATSSTIDVESDIEPQGPVDIFFHKLTDVLSHAEEGLDYVSIISYIGVMFFSHCGATIGSRRIESLIKATSCVGICVRKRLFRIRTKQ</sequence>
<evidence type="ECO:0000256" key="1">
    <source>
        <dbReference type="SAM" id="MobiDB-lite"/>
    </source>
</evidence>
<feature type="compositionally biased region" description="Basic and acidic residues" evidence="1">
    <location>
        <begin position="328"/>
        <end position="367"/>
    </location>
</feature>
<proteinExistence type="predicted"/>
<dbReference type="Proteomes" id="UP000479190">
    <property type="component" value="Unassembled WGS sequence"/>
</dbReference>
<feature type="compositionally biased region" description="Basic and acidic residues" evidence="1">
    <location>
        <begin position="138"/>
        <end position="157"/>
    </location>
</feature>
<feature type="compositionally biased region" description="Polar residues" evidence="1">
    <location>
        <begin position="410"/>
        <end position="419"/>
    </location>
</feature>
<gene>
    <name evidence="2" type="ORF">TBRA_LOCUS2438</name>
</gene>
<feature type="compositionally biased region" description="Polar residues" evidence="1">
    <location>
        <begin position="306"/>
        <end position="315"/>
    </location>
</feature>
<dbReference type="OrthoDB" id="25308at2759"/>
<name>A0A6H5I698_9HYME</name>
<dbReference type="EMBL" id="CADCXV010000480">
    <property type="protein sequence ID" value="CAB0030436.1"/>
    <property type="molecule type" value="Genomic_DNA"/>
</dbReference>
<keyword evidence="3" id="KW-1185">Reference proteome</keyword>
<feature type="compositionally biased region" description="Basic and acidic residues" evidence="1">
    <location>
        <begin position="456"/>
        <end position="486"/>
    </location>
</feature>
<feature type="compositionally biased region" description="Polar residues" evidence="1">
    <location>
        <begin position="377"/>
        <end position="389"/>
    </location>
</feature>
<feature type="compositionally biased region" description="Basic and acidic residues" evidence="1">
    <location>
        <begin position="391"/>
        <end position="409"/>
    </location>
</feature>
<evidence type="ECO:0000313" key="3">
    <source>
        <dbReference type="Proteomes" id="UP000479190"/>
    </source>
</evidence>
<reference evidence="2 3" key="1">
    <citation type="submission" date="2020-02" db="EMBL/GenBank/DDBJ databases">
        <authorList>
            <person name="Ferguson B K."/>
        </authorList>
    </citation>
    <scope>NUCLEOTIDE SEQUENCE [LARGE SCALE GENOMIC DNA]</scope>
</reference>
<feature type="region of interest" description="Disordered" evidence="1">
    <location>
        <begin position="98"/>
        <end position="160"/>
    </location>
</feature>
<feature type="region of interest" description="Disordered" evidence="1">
    <location>
        <begin position="560"/>
        <end position="587"/>
    </location>
</feature>
<feature type="compositionally biased region" description="Basic and acidic residues" evidence="1">
    <location>
        <begin position="532"/>
        <end position="544"/>
    </location>
</feature>
<organism evidence="2 3">
    <name type="scientific">Trichogramma brassicae</name>
    <dbReference type="NCBI Taxonomy" id="86971"/>
    <lineage>
        <taxon>Eukaryota</taxon>
        <taxon>Metazoa</taxon>
        <taxon>Ecdysozoa</taxon>
        <taxon>Arthropoda</taxon>
        <taxon>Hexapoda</taxon>
        <taxon>Insecta</taxon>
        <taxon>Pterygota</taxon>
        <taxon>Neoptera</taxon>
        <taxon>Endopterygota</taxon>
        <taxon>Hymenoptera</taxon>
        <taxon>Apocrita</taxon>
        <taxon>Proctotrupomorpha</taxon>
        <taxon>Chalcidoidea</taxon>
        <taxon>Trichogrammatidae</taxon>
        <taxon>Trichogramma</taxon>
    </lineage>
</organism>
<accession>A0A6H5I698</accession>
<feature type="compositionally biased region" description="Acidic residues" evidence="1">
    <location>
        <begin position="487"/>
        <end position="496"/>
    </location>
</feature>
<dbReference type="Gene3D" id="3.40.50.11370">
    <property type="match status" value="1"/>
</dbReference>
<protein>
    <submittedName>
        <fullName evidence="2">Uncharacterized protein</fullName>
    </submittedName>
</protein>
<dbReference type="AlphaFoldDB" id="A0A6H5I698"/>